<accession>A0ABS7WSK8</accession>
<dbReference type="Proteomes" id="UP000786183">
    <property type="component" value="Unassembled WGS sequence"/>
</dbReference>
<name>A0ABS7WSK8_9BACT</name>
<proteinExistence type="predicted"/>
<organism evidence="1 2">
    <name type="scientific">Campylobacter canadensis</name>
    <dbReference type="NCBI Taxonomy" id="449520"/>
    <lineage>
        <taxon>Bacteria</taxon>
        <taxon>Pseudomonadati</taxon>
        <taxon>Campylobacterota</taxon>
        <taxon>Epsilonproteobacteria</taxon>
        <taxon>Campylobacterales</taxon>
        <taxon>Campylobacteraceae</taxon>
        <taxon>Campylobacter</taxon>
    </lineage>
</organism>
<evidence type="ECO:0000313" key="1">
    <source>
        <dbReference type="EMBL" id="MBZ7987743.1"/>
    </source>
</evidence>
<dbReference type="RefSeq" id="WP_172231925.1">
    <property type="nucleotide sequence ID" value="NZ_CP035946.1"/>
</dbReference>
<dbReference type="EMBL" id="JACGBB010000013">
    <property type="protein sequence ID" value="MBZ7987743.1"/>
    <property type="molecule type" value="Genomic_DNA"/>
</dbReference>
<keyword evidence="2" id="KW-1185">Reference proteome</keyword>
<gene>
    <name evidence="1" type="ORF">AVCANL283_06465</name>
</gene>
<comment type="caution">
    <text evidence="1">The sequence shown here is derived from an EMBL/GenBank/DDBJ whole genome shotgun (WGS) entry which is preliminary data.</text>
</comment>
<evidence type="ECO:0000313" key="2">
    <source>
        <dbReference type="Proteomes" id="UP000786183"/>
    </source>
</evidence>
<sequence>MQEKALRIKYIRTLERCSKRFASALKNSNFNEELFVVCREQNIKLLEKCEKIFLDSTYSKELEKFVNDCCYKNYAFNELIAKYNFLEKLKNANQYKKEKHKLKIYEY</sequence>
<protein>
    <submittedName>
        <fullName evidence="1">Uncharacterized protein</fullName>
    </submittedName>
</protein>
<reference evidence="1 2" key="1">
    <citation type="submission" date="2020-07" db="EMBL/GenBank/DDBJ databases">
        <title>Transfer of Campylobacter canadensis to the novel genus Avispirillum gen. nov., that also includes two novel species recovered from migratory waterfowl: Avispirillum anseris sp. nov. and Avispirillum brantae sp. nov.</title>
        <authorList>
            <person name="Miller W.G."/>
            <person name="Chapman M.H."/>
            <person name="Yee E."/>
            <person name="Inglis G.D."/>
        </authorList>
    </citation>
    <scope>NUCLEOTIDE SEQUENCE [LARGE SCALE GENOMIC DNA]</scope>
    <source>
        <strain evidence="1 2">L283</strain>
    </source>
</reference>